<dbReference type="Gene3D" id="1.10.630.10">
    <property type="entry name" value="Cytochrome P450"/>
    <property type="match status" value="1"/>
</dbReference>
<dbReference type="PRINTS" id="PR00463">
    <property type="entry name" value="EP450I"/>
</dbReference>
<dbReference type="SUPFAM" id="SSF48264">
    <property type="entry name" value="Cytochrome P450"/>
    <property type="match status" value="1"/>
</dbReference>
<keyword evidence="3 6" id="KW-0349">Heme</keyword>
<feature type="transmembrane region" description="Helical" evidence="8">
    <location>
        <begin position="12"/>
        <end position="43"/>
    </location>
</feature>
<name>A0A8H7K2H3_BIOOC</name>
<protein>
    <recommendedName>
        <fullName evidence="11">Cytochrome P450</fullName>
    </recommendedName>
</protein>
<organism evidence="9 10">
    <name type="scientific">Bionectria ochroleuca</name>
    <name type="common">Gliocladium roseum</name>
    <dbReference type="NCBI Taxonomy" id="29856"/>
    <lineage>
        <taxon>Eukaryota</taxon>
        <taxon>Fungi</taxon>
        <taxon>Dikarya</taxon>
        <taxon>Ascomycota</taxon>
        <taxon>Pezizomycotina</taxon>
        <taxon>Sordariomycetes</taxon>
        <taxon>Hypocreomycetidae</taxon>
        <taxon>Hypocreales</taxon>
        <taxon>Bionectriaceae</taxon>
        <taxon>Clonostachys</taxon>
    </lineage>
</organism>
<keyword evidence="7" id="KW-0560">Oxidoreductase</keyword>
<reference evidence="9" key="1">
    <citation type="submission" date="2020-10" db="EMBL/GenBank/DDBJ databases">
        <title>High-Quality Genome Resource of Clonostachys rosea strain S41 by Oxford Nanopore Long-Read Sequencing.</title>
        <authorList>
            <person name="Wang H."/>
        </authorList>
    </citation>
    <scope>NUCLEOTIDE SEQUENCE</scope>
    <source>
        <strain evidence="9">S41</strain>
    </source>
</reference>
<dbReference type="PANTHER" id="PTHR24305">
    <property type="entry name" value="CYTOCHROME P450"/>
    <property type="match status" value="1"/>
</dbReference>
<dbReference type="GO" id="GO:0005506">
    <property type="term" value="F:iron ion binding"/>
    <property type="evidence" value="ECO:0007669"/>
    <property type="project" value="InterPro"/>
</dbReference>
<dbReference type="PANTHER" id="PTHR24305:SF166">
    <property type="entry name" value="CYTOCHROME P450 12A4, MITOCHONDRIAL-RELATED"/>
    <property type="match status" value="1"/>
</dbReference>
<keyword evidence="4 6" id="KW-0479">Metal-binding</keyword>
<evidence type="ECO:0000313" key="9">
    <source>
        <dbReference type="EMBL" id="KAF9745083.1"/>
    </source>
</evidence>
<dbReference type="InterPro" id="IPR017972">
    <property type="entry name" value="Cyt_P450_CS"/>
</dbReference>
<keyword evidence="7" id="KW-0503">Monooxygenase</keyword>
<dbReference type="InterPro" id="IPR036396">
    <property type="entry name" value="Cyt_P450_sf"/>
</dbReference>
<dbReference type="AlphaFoldDB" id="A0A8H7K2H3"/>
<dbReference type="GO" id="GO:0020037">
    <property type="term" value="F:heme binding"/>
    <property type="evidence" value="ECO:0007669"/>
    <property type="project" value="InterPro"/>
</dbReference>
<evidence type="ECO:0008006" key="11">
    <source>
        <dbReference type="Google" id="ProtNLM"/>
    </source>
</evidence>
<dbReference type="InterPro" id="IPR002401">
    <property type="entry name" value="Cyt_P450_E_grp-I"/>
</dbReference>
<keyword evidence="5 6" id="KW-0408">Iron</keyword>
<dbReference type="Pfam" id="PF00067">
    <property type="entry name" value="p450"/>
    <property type="match status" value="1"/>
</dbReference>
<evidence type="ECO:0000256" key="7">
    <source>
        <dbReference type="RuleBase" id="RU000461"/>
    </source>
</evidence>
<comment type="similarity">
    <text evidence="2 7">Belongs to the cytochrome P450 family.</text>
</comment>
<dbReference type="PRINTS" id="PR00385">
    <property type="entry name" value="P450"/>
</dbReference>
<gene>
    <name evidence="9" type="ORF">IM811_004705</name>
</gene>
<accession>A0A8H7K2H3</accession>
<sequence>MSQFTVQPVTPTLVRALVVILLLAFFLYHVSKLFFFVFIYPFYVSPLRKLPGPKDNNFIFGQCKKFLKAAWVPYLYQEWSRRWPESPFIRFLGLFNSEYLIINSVQAYQEVLQTKNSSFYKPALTRKAATVVIGDGLPFAEGDLHRRRKGVLLKAFSVPSVKNFVPTIIAKADSLARCLESARQRSNVVEVESLLWKASLDLIGIKALGVDLNHVESDDSQLHTLVGETMKQSLSGHIIHYLSSYLPLRRLLPIEMNNNFLSSCAQIRELIWAHVRDCRCQINSGTKTGTPNAIRLMMEQEPLWNDEEIVEYILNLLILGHDTTSCSLVWAVSILSRDPKHQDRIRKEIEGLGLDPEGLGYEQIERLRFLDNFIREVLRTHCPVAYVPREAIEDVEIAGVHIPKGTVIHPCPGVINLHPQVWGPTASEFDPDRWDNLQGAAANAYAFETFHNGPRVCIGKQLSIVEMKVMLIKMVTKFRIEAVDEHAQIELASPSFTLRPKEKLCVRLVDIM</sequence>
<feature type="binding site" description="axial binding residue" evidence="6">
    <location>
        <position position="457"/>
    </location>
    <ligand>
        <name>heme</name>
        <dbReference type="ChEBI" id="CHEBI:30413"/>
    </ligand>
    <ligandPart>
        <name>Fe</name>
        <dbReference type="ChEBI" id="CHEBI:18248"/>
    </ligandPart>
</feature>
<dbReference type="InterPro" id="IPR050121">
    <property type="entry name" value="Cytochrome_P450_monoxygenase"/>
</dbReference>
<evidence type="ECO:0000256" key="3">
    <source>
        <dbReference type="ARBA" id="ARBA00022617"/>
    </source>
</evidence>
<dbReference type="Proteomes" id="UP000616885">
    <property type="component" value="Unassembled WGS sequence"/>
</dbReference>
<dbReference type="EMBL" id="JADCTT010000013">
    <property type="protein sequence ID" value="KAF9745083.1"/>
    <property type="molecule type" value="Genomic_DNA"/>
</dbReference>
<comment type="caution">
    <text evidence="9">The sequence shown here is derived from an EMBL/GenBank/DDBJ whole genome shotgun (WGS) entry which is preliminary data.</text>
</comment>
<evidence type="ECO:0000313" key="10">
    <source>
        <dbReference type="Proteomes" id="UP000616885"/>
    </source>
</evidence>
<dbReference type="GO" id="GO:0004497">
    <property type="term" value="F:monooxygenase activity"/>
    <property type="evidence" value="ECO:0007669"/>
    <property type="project" value="UniProtKB-KW"/>
</dbReference>
<comment type="cofactor">
    <cofactor evidence="1 6">
        <name>heme</name>
        <dbReference type="ChEBI" id="CHEBI:30413"/>
    </cofactor>
</comment>
<dbReference type="PROSITE" id="PS00086">
    <property type="entry name" value="CYTOCHROME_P450"/>
    <property type="match status" value="1"/>
</dbReference>
<evidence type="ECO:0000256" key="8">
    <source>
        <dbReference type="SAM" id="Phobius"/>
    </source>
</evidence>
<dbReference type="InterPro" id="IPR001128">
    <property type="entry name" value="Cyt_P450"/>
</dbReference>
<dbReference type="GO" id="GO:0016705">
    <property type="term" value="F:oxidoreductase activity, acting on paired donors, with incorporation or reduction of molecular oxygen"/>
    <property type="evidence" value="ECO:0007669"/>
    <property type="project" value="InterPro"/>
</dbReference>
<evidence type="ECO:0000256" key="4">
    <source>
        <dbReference type="ARBA" id="ARBA00022723"/>
    </source>
</evidence>
<keyword evidence="8" id="KW-0812">Transmembrane</keyword>
<evidence type="ECO:0000256" key="2">
    <source>
        <dbReference type="ARBA" id="ARBA00010617"/>
    </source>
</evidence>
<evidence type="ECO:0000256" key="5">
    <source>
        <dbReference type="ARBA" id="ARBA00023004"/>
    </source>
</evidence>
<evidence type="ECO:0000256" key="6">
    <source>
        <dbReference type="PIRSR" id="PIRSR602401-1"/>
    </source>
</evidence>
<evidence type="ECO:0000256" key="1">
    <source>
        <dbReference type="ARBA" id="ARBA00001971"/>
    </source>
</evidence>
<proteinExistence type="inferred from homology"/>
<keyword evidence="8" id="KW-0472">Membrane</keyword>
<keyword evidence="8" id="KW-1133">Transmembrane helix</keyword>